<feature type="coiled-coil region" evidence="1">
    <location>
        <begin position="68"/>
        <end position="105"/>
    </location>
</feature>
<dbReference type="EMBL" id="JAQQBS010000550">
    <property type="protein sequence ID" value="KAK0169380.1"/>
    <property type="molecule type" value="Genomic_DNA"/>
</dbReference>
<organism evidence="2 3">
    <name type="scientific">Microctonus aethiopoides</name>
    <dbReference type="NCBI Taxonomy" id="144406"/>
    <lineage>
        <taxon>Eukaryota</taxon>
        <taxon>Metazoa</taxon>
        <taxon>Ecdysozoa</taxon>
        <taxon>Arthropoda</taxon>
        <taxon>Hexapoda</taxon>
        <taxon>Insecta</taxon>
        <taxon>Pterygota</taxon>
        <taxon>Neoptera</taxon>
        <taxon>Endopterygota</taxon>
        <taxon>Hymenoptera</taxon>
        <taxon>Apocrita</taxon>
        <taxon>Ichneumonoidea</taxon>
        <taxon>Braconidae</taxon>
        <taxon>Euphorinae</taxon>
        <taxon>Microctonus</taxon>
    </lineage>
</organism>
<keyword evidence="3" id="KW-1185">Reference proteome</keyword>
<comment type="caution">
    <text evidence="2">The sequence shown here is derived from an EMBL/GenBank/DDBJ whole genome shotgun (WGS) entry which is preliminary data.</text>
</comment>
<dbReference type="AlphaFoldDB" id="A0AA39FGX4"/>
<evidence type="ECO:0000256" key="1">
    <source>
        <dbReference type="SAM" id="Coils"/>
    </source>
</evidence>
<dbReference type="Proteomes" id="UP001168990">
    <property type="component" value="Unassembled WGS sequence"/>
</dbReference>
<sequence length="144" mass="17883">MGKAFEEEADIDKRWEEMKEIIHNSMIKKMWKKKVEIMQRKWWDKECKSKKRELKKELKKWRKGMTGKEKYLKERKKFKEMCREKERKKQEKELAEIKEAKTEKKIWEFINKYRKARPGVNKNIGIEVWKEHFCQLLKGTTEET</sequence>
<name>A0AA39FGX4_9HYME</name>
<accession>A0AA39FGX4</accession>
<evidence type="ECO:0000313" key="2">
    <source>
        <dbReference type="EMBL" id="KAK0169380.1"/>
    </source>
</evidence>
<evidence type="ECO:0000313" key="3">
    <source>
        <dbReference type="Proteomes" id="UP001168990"/>
    </source>
</evidence>
<feature type="non-terminal residue" evidence="2">
    <location>
        <position position="144"/>
    </location>
</feature>
<keyword evidence="1" id="KW-0175">Coiled coil</keyword>
<gene>
    <name evidence="2" type="ORF">PV328_012122</name>
</gene>
<reference evidence="2" key="2">
    <citation type="submission" date="2023-03" db="EMBL/GenBank/DDBJ databases">
        <authorList>
            <person name="Inwood S.N."/>
            <person name="Skelly J.G."/>
            <person name="Guhlin J."/>
            <person name="Harrop T.W.R."/>
            <person name="Goldson S.G."/>
            <person name="Dearden P.K."/>
        </authorList>
    </citation>
    <scope>NUCLEOTIDE SEQUENCE</scope>
    <source>
        <strain evidence="2">Irish</strain>
        <tissue evidence="2">Whole body</tissue>
    </source>
</reference>
<reference evidence="2" key="1">
    <citation type="journal article" date="2023" name="bioRxiv">
        <title>Scaffold-level genome assemblies of two parasitoid biocontrol wasps reveal the parthenogenesis mechanism and an associated novel virus.</title>
        <authorList>
            <person name="Inwood S."/>
            <person name="Skelly J."/>
            <person name="Guhlin J."/>
            <person name="Harrop T."/>
            <person name="Goldson S."/>
            <person name="Dearden P."/>
        </authorList>
    </citation>
    <scope>NUCLEOTIDE SEQUENCE</scope>
    <source>
        <strain evidence="2">Irish</strain>
        <tissue evidence="2">Whole body</tissue>
    </source>
</reference>
<proteinExistence type="predicted"/>
<protein>
    <submittedName>
        <fullName evidence="2">Uncharacterized protein</fullName>
    </submittedName>
</protein>